<dbReference type="EMBL" id="JARBJD010000160">
    <property type="protein sequence ID" value="KAK2949229.1"/>
    <property type="molecule type" value="Genomic_DNA"/>
</dbReference>
<comment type="caution">
    <text evidence="2">The sequence shown here is derived from an EMBL/GenBank/DDBJ whole genome shotgun (WGS) entry which is preliminary data.</text>
</comment>
<dbReference type="Proteomes" id="UP001281761">
    <property type="component" value="Unassembled WGS sequence"/>
</dbReference>
<feature type="compositionally biased region" description="Polar residues" evidence="1">
    <location>
        <begin position="12"/>
        <end position="32"/>
    </location>
</feature>
<proteinExistence type="predicted"/>
<accession>A0ABQ9XCX6</accession>
<name>A0ABQ9XCX6_9EUKA</name>
<feature type="region of interest" description="Disordered" evidence="1">
    <location>
        <begin position="1"/>
        <end position="32"/>
    </location>
</feature>
<evidence type="ECO:0000313" key="2">
    <source>
        <dbReference type="EMBL" id="KAK2949229.1"/>
    </source>
</evidence>
<organism evidence="2 3">
    <name type="scientific">Blattamonas nauphoetae</name>
    <dbReference type="NCBI Taxonomy" id="2049346"/>
    <lineage>
        <taxon>Eukaryota</taxon>
        <taxon>Metamonada</taxon>
        <taxon>Preaxostyla</taxon>
        <taxon>Oxymonadida</taxon>
        <taxon>Blattamonas</taxon>
    </lineage>
</organism>
<reference evidence="2 3" key="1">
    <citation type="journal article" date="2022" name="bioRxiv">
        <title>Genomics of Preaxostyla Flagellates Illuminates Evolutionary Transitions and the Path Towards Mitochondrial Loss.</title>
        <authorList>
            <person name="Novak L.V.F."/>
            <person name="Treitli S.C."/>
            <person name="Pyrih J."/>
            <person name="Halakuc P."/>
            <person name="Pipaliya S.V."/>
            <person name="Vacek V."/>
            <person name="Brzon O."/>
            <person name="Soukal P."/>
            <person name="Eme L."/>
            <person name="Dacks J.B."/>
            <person name="Karnkowska A."/>
            <person name="Elias M."/>
            <person name="Hampl V."/>
        </authorList>
    </citation>
    <scope>NUCLEOTIDE SEQUENCE [LARGE SCALE GENOMIC DNA]</scope>
    <source>
        <strain evidence="2">NAU3</strain>
        <tissue evidence="2">Gut</tissue>
    </source>
</reference>
<protein>
    <submittedName>
        <fullName evidence="2">Uncharacterized protein</fullName>
    </submittedName>
</protein>
<sequence length="492" mass="57261">MTEELASMLGLASSSETEISPHSDQTTSTDPNQESFVDMLRKSMTEEQASLLDLASTRKALDRFLFDSESRLSEQSWVPVFERILVGVSEGKRFSDLGVQTFRCFMSRRPSEVSLVFCPDGTFSLKIKDTVVSSSKLESKSLWTLFTQTQPHHAATILDAFSWFLMYAYRATYVKHIWNEWFPCFINAVDPSKLPFTVQFVALHTNLIKMLDDHLKRFRDYASSSKHPLTDQYQSEPKELFHAFSKQTKDYMVHLSLHPFALDNEREDTILDFLIRFFRFTHEHNMPITFREELRLEMDESALSSSSSPFILTFEIACDLSDEKIVNIVDRIVALLDSDSVLDDDTILQICTFIRIQLSRVYLPDLFRNAGRTTEQYFHTFESLLSLHIEFVKGAPIHFLFTTRPDEDTTLDEWDDVDLERVGIVKRMMDQNQLSIFYESRLFEYFVVDFGIRSLPQARHSMTRLSQPQLERLLTPSINFLWNFIVQPCSFE</sequence>
<evidence type="ECO:0000256" key="1">
    <source>
        <dbReference type="SAM" id="MobiDB-lite"/>
    </source>
</evidence>
<gene>
    <name evidence="2" type="ORF">BLNAU_15832</name>
</gene>
<keyword evidence="3" id="KW-1185">Reference proteome</keyword>
<evidence type="ECO:0000313" key="3">
    <source>
        <dbReference type="Proteomes" id="UP001281761"/>
    </source>
</evidence>